<name>A0A7M2YWY6_9ACTN</name>
<reference evidence="3" key="2">
    <citation type="journal article" date="2019" name="MicrobiologyOpen">
        <title>High-quality draft genome sequence of Gaiella occulta isolated from a 150 meter deep mineral water borehole and comparison with the genome sequences of other deep-branching lineages of the phylum Actinobacteria.</title>
        <authorList>
            <person name="Severino R."/>
            <person name="Froufe H.J.C."/>
            <person name="Barroso C."/>
            <person name="Albuquerque L."/>
            <person name="Lobo-da-Cunha A."/>
            <person name="da Costa M.S."/>
            <person name="Egas C."/>
        </authorList>
    </citation>
    <scope>NUCLEOTIDE SEQUENCE [LARGE SCALE GENOMIC DNA]</scope>
    <source>
        <strain evidence="3">F2-233</strain>
    </source>
</reference>
<keyword evidence="1" id="KW-0812">Transmembrane</keyword>
<organism evidence="2 3">
    <name type="scientific">Gaiella occulta</name>
    <dbReference type="NCBI Taxonomy" id="1002870"/>
    <lineage>
        <taxon>Bacteria</taxon>
        <taxon>Bacillati</taxon>
        <taxon>Actinomycetota</taxon>
        <taxon>Thermoleophilia</taxon>
        <taxon>Gaiellales</taxon>
        <taxon>Gaiellaceae</taxon>
        <taxon>Gaiella</taxon>
    </lineage>
</organism>
<feature type="transmembrane region" description="Helical" evidence="1">
    <location>
        <begin position="137"/>
        <end position="155"/>
    </location>
</feature>
<feature type="transmembrane region" description="Helical" evidence="1">
    <location>
        <begin position="87"/>
        <end position="107"/>
    </location>
</feature>
<keyword evidence="1" id="KW-0472">Membrane</keyword>
<gene>
    <name evidence="2" type="ORF">Gocc_1404</name>
</gene>
<dbReference type="Proteomes" id="UP000254134">
    <property type="component" value="Unassembled WGS sequence"/>
</dbReference>
<feature type="transmembrane region" description="Helical" evidence="1">
    <location>
        <begin position="348"/>
        <end position="365"/>
    </location>
</feature>
<reference evidence="2 3" key="1">
    <citation type="submission" date="2018-07" db="EMBL/GenBank/DDBJ databases">
        <title>High-quality-draft genome sequence of Gaiella occulta.</title>
        <authorList>
            <person name="Severino R."/>
            <person name="Froufe H.J.C."/>
            <person name="Rainey F.A."/>
            <person name="Barroso C."/>
            <person name="Albuquerque L."/>
            <person name="Lobo-Da-Cunha A."/>
            <person name="Da Costa M.S."/>
            <person name="Egas C."/>
        </authorList>
    </citation>
    <scope>NUCLEOTIDE SEQUENCE [LARGE SCALE GENOMIC DNA]</scope>
    <source>
        <strain evidence="2 3">F2-233</strain>
    </source>
</reference>
<proteinExistence type="predicted"/>
<keyword evidence="1" id="KW-1133">Transmembrane helix</keyword>
<feature type="transmembrane region" description="Helical" evidence="1">
    <location>
        <begin position="162"/>
        <end position="192"/>
    </location>
</feature>
<dbReference type="RefSeq" id="WP_114795854.1">
    <property type="nucleotide sequence ID" value="NZ_QQZY01000003.1"/>
</dbReference>
<feature type="transmembrane region" description="Helical" evidence="1">
    <location>
        <begin position="257"/>
        <end position="275"/>
    </location>
</feature>
<feature type="transmembrane region" description="Helical" evidence="1">
    <location>
        <begin position="114"/>
        <end position="131"/>
    </location>
</feature>
<evidence type="ECO:0000256" key="1">
    <source>
        <dbReference type="SAM" id="Phobius"/>
    </source>
</evidence>
<feature type="transmembrane region" description="Helical" evidence="1">
    <location>
        <begin position="281"/>
        <end position="303"/>
    </location>
</feature>
<evidence type="ECO:0000313" key="2">
    <source>
        <dbReference type="EMBL" id="RDI74515.1"/>
    </source>
</evidence>
<protein>
    <submittedName>
        <fullName evidence="2">Uncharacterized protein</fullName>
    </submittedName>
</protein>
<feature type="transmembrane region" description="Helical" evidence="1">
    <location>
        <begin position="323"/>
        <end position="342"/>
    </location>
</feature>
<feature type="transmembrane region" description="Helical" evidence="1">
    <location>
        <begin position="198"/>
        <end position="216"/>
    </location>
</feature>
<keyword evidence="3" id="KW-1185">Reference proteome</keyword>
<comment type="caution">
    <text evidence="2">The sequence shown here is derived from an EMBL/GenBank/DDBJ whole genome shotgun (WGS) entry which is preliminary data.</text>
</comment>
<dbReference type="AlphaFoldDB" id="A0A7M2YWY6"/>
<dbReference type="EMBL" id="QQZY01000003">
    <property type="protein sequence ID" value="RDI74515.1"/>
    <property type="molecule type" value="Genomic_DNA"/>
</dbReference>
<accession>A0A7M2YWY6</accession>
<evidence type="ECO:0000313" key="3">
    <source>
        <dbReference type="Proteomes" id="UP000254134"/>
    </source>
</evidence>
<sequence>MWATWPAVRQIDGHYLARPSAGFGEAAAGDHLQLAWAFWLPGHQLERGAAPWADPYSFRPEAAAAPNLQGWLLGIPFWPLRHLVGNVWAYDLIVLLSFLLAGGLTCWWLRAVGVGRAAALAGGLVFALAPYRVGQSSGHLLGLIAFLLPATLLALERRRFAWAALALAAIPLSGQLHLAMGADVLALGYAWARLPRAVWWKAAAAALTAAGAAVLVQQTVVKGSVAGGGRSFAQVERYSAELSDFVTRGVGAGIEELVFVGWATPLLALAGLWAARRQGGLAWLLGLAATVPSLLALGANLPLYEPLWRAFPPLRFARVPERLLPIACLALAALVALALDFVTQCHKLRLPAALVTAAVLALLAVDLKVPVFGAVEPDRASSAYAAMRGGGRLLELPVFRPDIHFGSVFLAYARQSPRERPFGYSTTAPPAADRLARDLRGVSCGRGTVPAELGVRYVAVHRGLYRQSRFFAPACADAAERALRRHGWTRLAGGAAISLWRRR</sequence>